<dbReference type="AlphaFoldDB" id="A0AA88AJK5"/>
<accession>A0AA88AJK5</accession>
<feature type="region of interest" description="Disordered" evidence="1">
    <location>
        <begin position="80"/>
        <end position="128"/>
    </location>
</feature>
<gene>
    <name evidence="2" type="ORF">TIFTF001_022241</name>
</gene>
<evidence type="ECO:0000256" key="1">
    <source>
        <dbReference type="SAM" id="MobiDB-lite"/>
    </source>
</evidence>
<evidence type="ECO:0000313" key="3">
    <source>
        <dbReference type="Proteomes" id="UP001187192"/>
    </source>
</evidence>
<feature type="compositionally biased region" description="Acidic residues" evidence="1">
    <location>
        <begin position="103"/>
        <end position="120"/>
    </location>
</feature>
<protein>
    <submittedName>
        <fullName evidence="2">Uncharacterized protein</fullName>
    </submittedName>
</protein>
<feature type="compositionally biased region" description="Basic and acidic residues" evidence="1">
    <location>
        <begin position="80"/>
        <end position="94"/>
    </location>
</feature>
<name>A0AA88AJK5_FICCA</name>
<evidence type="ECO:0000313" key="2">
    <source>
        <dbReference type="EMBL" id="GMN53100.1"/>
    </source>
</evidence>
<sequence length="128" mass="14680">MALSPFSLIPSSSSTSCSCKYASSHSLHFLLLLYPKTHFSVTSRASKFRISCSQRIDQADTEQRKKRKPRPSFLEQIQDKWSAKIGSDRDKFPWQEESSQLEQEGDKEEETVTETETETEIEVKESLS</sequence>
<organism evidence="2 3">
    <name type="scientific">Ficus carica</name>
    <name type="common">Common fig</name>
    <dbReference type="NCBI Taxonomy" id="3494"/>
    <lineage>
        <taxon>Eukaryota</taxon>
        <taxon>Viridiplantae</taxon>
        <taxon>Streptophyta</taxon>
        <taxon>Embryophyta</taxon>
        <taxon>Tracheophyta</taxon>
        <taxon>Spermatophyta</taxon>
        <taxon>Magnoliopsida</taxon>
        <taxon>eudicotyledons</taxon>
        <taxon>Gunneridae</taxon>
        <taxon>Pentapetalae</taxon>
        <taxon>rosids</taxon>
        <taxon>fabids</taxon>
        <taxon>Rosales</taxon>
        <taxon>Moraceae</taxon>
        <taxon>Ficeae</taxon>
        <taxon>Ficus</taxon>
    </lineage>
</organism>
<reference evidence="2" key="1">
    <citation type="submission" date="2023-07" db="EMBL/GenBank/DDBJ databases">
        <title>draft genome sequence of fig (Ficus carica).</title>
        <authorList>
            <person name="Takahashi T."/>
            <person name="Nishimura K."/>
        </authorList>
    </citation>
    <scope>NUCLEOTIDE SEQUENCE</scope>
</reference>
<proteinExistence type="predicted"/>
<comment type="caution">
    <text evidence="2">The sequence shown here is derived from an EMBL/GenBank/DDBJ whole genome shotgun (WGS) entry which is preliminary data.</text>
</comment>
<dbReference type="Proteomes" id="UP001187192">
    <property type="component" value="Unassembled WGS sequence"/>
</dbReference>
<dbReference type="EMBL" id="BTGU01000044">
    <property type="protein sequence ID" value="GMN53100.1"/>
    <property type="molecule type" value="Genomic_DNA"/>
</dbReference>
<keyword evidence="3" id="KW-1185">Reference proteome</keyword>
<feature type="non-terminal residue" evidence="2">
    <location>
        <position position="128"/>
    </location>
</feature>